<keyword evidence="7 8" id="KW-0472">Membrane</keyword>
<dbReference type="Pfam" id="PF02028">
    <property type="entry name" value="BCCT"/>
    <property type="match status" value="1"/>
</dbReference>
<feature type="transmembrane region" description="Helical" evidence="8">
    <location>
        <begin position="227"/>
        <end position="248"/>
    </location>
</feature>
<name>A0A2S7TAP7_9FLAO</name>
<feature type="transmembrane region" description="Helical" evidence="8">
    <location>
        <begin position="349"/>
        <end position="365"/>
    </location>
</feature>
<organism evidence="9 10">
    <name type="scientific">Aureicoccus marinus</name>
    <dbReference type="NCBI Taxonomy" id="754435"/>
    <lineage>
        <taxon>Bacteria</taxon>
        <taxon>Pseudomonadati</taxon>
        <taxon>Bacteroidota</taxon>
        <taxon>Flavobacteriia</taxon>
        <taxon>Flavobacteriales</taxon>
        <taxon>Flavobacteriaceae</taxon>
        <taxon>Aureicoccus</taxon>
    </lineage>
</organism>
<evidence type="ECO:0000256" key="8">
    <source>
        <dbReference type="SAM" id="Phobius"/>
    </source>
</evidence>
<evidence type="ECO:0000313" key="10">
    <source>
        <dbReference type="Proteomes" id="UP000239366"/>
    </source>
</evidence>
<dbReference type="InterPro" id="IPR000060">
    <property type="entry name" value="BCCT_transptr"/>
</dbReference>
<comment type="subcellular location">
    <subcellularLocation>
        <location evidence="1">Cell membrane</location>
        <topology evidence="1">Multi-pass membrane protein</topology>
    </subcellularLocation>
</comment>
<feature type="transmembrane region" description="Helical" evidence="8">
    <location>
        <begin position="108"/>
        <end position="131"/>
    </location>
</feature>
<sequence>MFTSATYAGIEQASLWIRGAFGHYYLYLGLASVLLLLALAISPWGKIKLGQGDEKPQYSLWAWSSMLYSAGMGAGILLRAVQEPVMMRESPPFTGIHTPEVVALEFTFYQWGFTPWAFYCLFAVIIGYALFREGRPIQVSSSLPRHWKSEKLSRSIDVIAVLTTVFGLISSIGLGTAQINGGLDHLYQSGQDVGISIFFVVLICALGGLSVWLGVDKGIKLLSKINISLTLVLLAVVIFQVDSLQSLALFGEAFYSYVVDFIPLSIAAGRFDPGIGFLTDWTYYYWAFWLAWAPFTGVFIARISRGRSLRQIILGGLILPSLGTFIWFSFFGQGAYDQITLWGQYQGEFNNVFSSIFVFLGGLAFPSVMNLWVILLLVGFLVTSVDSAVLVLSMFSDKGQTHPSRKLRLLWTVVIALASIALLLLGEAFQDVDVLNATQKLLIVTSLPFALLMAAMIFFFIQRLLHSSKKASSSPR</sequence>
<gene>
    <name evidence="9" type="ORF">BST99_00665</name>
</gene>
<dbReference type="PANTHER" id="PTHR30047:SF7">
    <property type="entry name" value="HIGH-AFFINITY CHOLINE TRANSPORT PROTEIN"/>
    <property type="match status" value="1"/>
</dbReference>
<keyword evidence="3" id="KW-0813">Transport</keyword>
<evidence type="ECO:0000256" key="1">
    <source>
        <dbReference type="ARBA" id="ARBA00004651"/>
    </source>
</evidence>
<feature type="transmembrane region" description="Helical" evidence="8">
    <location>
        <begin position="283"/>
        <end position="303"/>
    </location>
</feature>
<dbReference type="EMBL" id="MQVX01000001">
    <property type="protein sequence ID" value="PQJ16714.1"/>
    <property type="molecule type" value="Genomic_DNA"/>
</dbReference>
<feature type="transmembrane region" description="Helical" evidence="8">
    <location>
        <begin position="441"/>
        <end position="461"/>
    </location>
</feature>
<feature type="transmembrane region" description="Helical" evidence="8">
    <location>
        <begin position="371"/>
        <end position="395"/>
    </location>
</feature>
<dbReference type="AlphaFoldDB" id="A0A2S7TAP7"/>
<evidence type="ECO:0000256" key="6">
    <source>
        <dbReference type="ARBA" id="ARBA00022989"/>
    </source>
</evidence>
<keyword evidence="4" id="KW-1003">Cell membrane</keyword>
<keyword evidence="5 8" id="KW-0812">Transmembrane</keyword>
<accession>A0A2S7TAP7</accession>
<feature type="transmembrane region" description="Helical" evidence="8">
    <location>
        <begin position="152"/>
        <end position="173"/>
    </location>
</feature>
<dbReference type="Proteomes" id="UP000239366">
    <property type="component" value="Unassembled WGS sequence"/>
</dbReference>
<protein>
    <submittedName>
        <fullName evidence="9">Glycine/betaine ABC transporter</fullName>
    </submittedName>
</protein>
<feature type="transmembrane region" description="Helical" evidence="8">
    <location>
        <begin position="193"/>
        <end position="215"/>
    </location>
</feature>
<dbReference type="GO" id="GO:0022857">
    <property type="term" value="F:transmembrane transporter activity"/>
    <property type="evidence" value="ECO:0007669"/>
    <property type="project" value="InterPro"/>
</dbReference>
<proteinExistence type="inferred from homology"/>
<keyword evidence="6 8" id="KW-1133">Transmembrane helix</keyword>
<feature type="transmembrane region" description="Helical" evidence="8">
    <location>
        <begin position="309"/>
        <end position="328"/>
    </location>
</feature>
<feature type="transmembrane region" description="Helical" evidence="8">
    <location>
        <begin position="24"/>
        <end position="46"/>
    </location>
</feature>
<comment type="similarity">
    <text evidence="2">Belongs to the BCCT transporter (TC 2.A.15) family.</text>
</comment>
<comment type="caution">
    <text evidence="9">The sequence shown here is derived from an EMBL/GenBank/DDBJ whole genome shotgun (WGS) entry which is preliminary data.</text>
</comment>
<evidence type="ECO:0000256" key="3">
    <source>
        <dbReference type="ARBA" id="ARBA00022448"/>
    </source>
</evidence>
<evidence type="ECO:0000313" key="9">
    <source>
        <dbReference type="EMBL" id="PQJ16714.1"/>
    </source>
</evidence>
<evidence type="ECO:0000256" key="4">
    <source>
        <dbReference type="ARBA" id="ARBA00022475"/>
    </source>
</evidence>
<feature type="transmembrane region" description="Helical" evidence="8">
    <location>
        <begin position="407"/>
        <end position="429"/>
    </location>
</feature>
<keyword evidence="10" id="KW-1185">Reference proteome</keyword>
<dbReference type="PANTHER" id="PTHR30047">
    <property type="entry name" value="HIGH-AFFINITY CHOLINE TRANSPORT PROTEIN-RELATED"/>
    <property type="match status" value="1"/>
</dbReference>
<evidence type="ECO:0000256" key="5">
    <source>
        <dbReference type="ARBA" id="ARBA00022692"/>
    </source>
</evidence>
<reference evidence="10" key="1">
    <citation type="submission" date="2016-11" db="EMBL/GenBank/DDBJ databases">
        <title>Trade-off between light-utilization and light-protection in marine flavobacteria.</title>
        <authorList>
            <person name="Kumagai Y."/>
            <person name="Yoshizawa S."/>
            <person name="Kogure K."/>
        </authorList>
    </citation>
    <scope>NUCLEOTIDE SEQUENCE [LARGE SCALE GENOMIC DNA]</scope>
    <source>
        <strain evidence="10">SG-18</strain>
    </source>
</reference>
<evidence type="ECO:0000256" key="2">
    <source>
        <dbReference type="ARBA" id="ARBA00005658"/>
    </source>
</evidence>
<evidence type="ECO:0000256" key="7">
    <source>
        <dbReference type="ARBA" id="ARBA00023136"/>
    </source>
</evidence>
<feature type="transmembrane region" description="Helical" evidence="8">
    <location>
        <begin position="58"/>
        <end position="81"/>
    </location>
</feature>
<dbReference type="GO" id="GO:0005886">
    <property type="term" value="C:plasma membrane"/>
    <property type="evidence" value="ECO:0007669"/>
    <property type="project" value="UniProtKB-SubCell"/>
</dbReference>